<sequence length="315" mass="34923">MDQLVRAMRAIAEPTRLRIVVLLRSGELTVGELTQVLGQSQPRVSRHVGLLVEAGIVERLPEGAWVFVRLVVEGSISTLVQNVIHAVPAKDPVIDRDRERLALVSQQRATNAARYFRQSASSWDQIRSLHLDEAEVEAALLTAVGKGPFARMLDIGTGSGRMLEIMADRIGQGLGVDLSHEMLNLSRAKLQPLNHCSVQQADLFFLPVDIGSQDMVTLHQVLHYLADPATALFEAARALKPGGLLALVDFAPHNFEFLREKHAHRRLGFTDQEIQHWMTEAGLVLEQKLALAPTNQTSEKPTLTIKIWIAKRQTS</sequence>
<reference evidence="2" key="1">
    <citation type="submission" date="2018-06" db="EMBL/GenBank/DDBJ databases">
        <authorList>
            <person name="Zhirakovskaya E."/>
        </authorList>
    </citation>
    <scope>NUCLEOTIDE SEQUENCE</scope>
</reference>
<dbReference type="GO" id="GO:0032259">
    <property type="term" value="P:methylation"/>
    <property type="evidence" value="ECO:0007669"/>
    <property type="project" value="UniProtKB-KW"/>
</dbReference>
<dbReference type="InterPro" id="IPR013216">
    <property type="entry name" value="Methyltransf_11"/>
</dbReference>
<dbReference type="SUPFAM" id="SSF46785">
    <property type="entry name" value="Winged helix' DNA-binding domain"/>
    <property type="match status" value="1"/>
</dbReference>
<dbReference type="InterPro" id="IPR036390">
    <property type="entry name" value="WH_DNA-bd_sf"/>
</dbReference>
<proteinExistence type="predicted"/>
<dbReference type="PANTHER" id="PTHR43861">
    <property type="entry name" value="TRANS-ACONITATE 2-METHYLTRANSFERASE-RELATED"/>
    <property type="match status" value="1"/>
</dbReference>
<protein>
    <submittedName>
        <fullName evidence="2">Transcriptional regulator, ArsR family / Methyltransferase fusion</fullName>
    </submittedName>
</protein>
<dbReference type="GO" id="GO:0008757">
    <property type="term" value="F:S-adenosylmethionine-dependent methyltransferase activity"/>
    <property type="evidence" value="ECO:0007669"/>
    <property type="project" value="InterPro"/>
</dbReference>
<dbReference type="AlphaFoldDB" id="A0A3B0SLF4"/>
<dbReference type="Gene3D" id="1.10.10.10">
    <property type="entry name" value="Winged helix-like DNA-binding domain superfamily/Winged helix DNA-binding domain"/>
    <property type="match status" value="1"/>
</dbReference>
<dbReference type="Pfam" id="PF01022">
    <property type="entry name" value="HTH_5"/>
    <property type="match status" value="1"/>
</dbReference>
<keyword evidence="2" id="KW-0808">Transferase</keyword>
<dbReference type="SMART" id="SM00418">
    <property type="entry name" value="HTH_ARSR"/>
    <property type="match status" value="1"/>
</dbReference>
<dbReference type="Gene3D" id="3.40.50.150">
    <property type="entry name" value="Vaccinia Virus protein VP39"/>
    <property type="match status" value="1"/>
</dbReference>
<gene>
    <name evidence="2" type="ORF">MNBD_ALPHA06-270</name>
</gene>
<dbReference type="PRINTS" id="PR00778">
    <property type="entry name" value="HTHARSR"/>
</dbReference>
<dbReference type="InterPro" id="IPR001845">
    <property type="entry name" value="HTH_ArsR_DNA-bd_dom"/>
</dbReference>
<evidence type="ECO:0000313" key="2">
    <source>
        <dbReference type="EMBL" id="VAW01817.1"/>
    </source>
</evidence>
<dbReference type="InterPro" id="IPR029063">
    <property type="entry name" value="SAM-dependent_MTases_sf"/>
</dbReference>
<dbReference type="CDD" id="cd00090">
    <property type="entry name" value="HTH_ARSR"/>
    <property type="match status" value="1"/>
</dbReference>
<dbReference type="PROSITE" id="PS50987">
    <property type="entry name" value="HTH_ARSR_2"/>
    <property type="match status" value="1"/>
</dbReference>
<dbReference type="InterPro" id="IPR036388">
    <property type="entry name" value="WH-like_DNA-bd_sf"/>
</dbReference>
<dbReference type="EMBL" id="UOEE01000327">
    <property type="protein sequence ID" value="VAW01817.1"/>
    <property type="molecule type" value="Genomic_DNA"/>
</dbReference>
<dbReference type="SUPFAM" id="SSF53335">
    <property type="entry name" value="S-adenosyl-L-methionine-dependent methyltransferases"/>
    <property type="match status" value="1"/>
</dbReference>
<dbReference type="NCBIfam" id="NF033788">
    <property type="entry name" value="HTH_metalloreg"/>
    <property type="match status" value="1"/>
</dbReference>
<keyword evidence="2" id="KW-0489">Methyltransferase</keyword>
<name>A0A3B0SLF4_9ZZZZ</name>
<organism evidence="2">
    <name type="scientific">hydrothermal vent metagenome</name>
    <dbReference type="NCBI Taxonomy" id="652676"/>
    <lineage>
        <taxon>unclassified sequences</taxon>
        <taxon>metagenomes</taxon>
        <taxon>ecological metagenomes</taxon>
    </lineage>
</organism>
<dbReference type="GO" id="GO:0003700">
    <property type="term" value="F:DNA-binding transcription factor activity"/>
    <property type="evidence" value="ECO:0007669"/>
    <property type="project" value="InterPro"/>
</dbReference>
<evidence type="ECO:0000259" key="1">
    <source>
        <dbReference type="PROSITE" id="PS50987"/>
    </source>
</evidence>
<dbReference type="Pfam" id="PF08241">
    <property type="entry name" value="Methyltransf_11"/>
    <property type="match status" value="1"/>
</dbReference>
<feature type="domain" description="HTH arsR-type" evidence="1">
    <location>
        <begin position="1"/>
        <end position="90"/>
    </location>
</feature>
<dbReference type="InterPro" id="IPR011991">
    <property type="entry name" value="ArsR-like_HTH"/>
</dbReference>
<dbReference type="CDD" id="cd02440">
    <property type="entry name" value="AdoMet_MTases"/>
    <property type="match status" value="1"/>
</dbReference>
<accession>A0A3B0SLF4</accession>